<comment type="subunit">
    <text evidence="1">Component of the NDC80 complex.</text>
</comment>
<keyword evidence="1" id="KW-0137">Centromere</keyword>
<keyword evidence="1" id="KW-0131">Cell cycle</keyword>
<dbReference type="Pfam" id="PF08286">
    <property type="entry name" value="Spc24"/>
    <property type="match status" value="1"/>
</dbReference>
<comment type="similarity">
    <text evidence="1">Belongs to the SPC24 family.</text>
</comment>
<protein>
    <recommendedName>
        <fullName evidence="1">Kinetochore protein Spc24</fullName>
    </recommendedName>
</protein>
<feature type="coiled-coil region" evidence="2">
    <location>
        <begin position="55"/>
        <end position="133"/>
    </location>
</feature>
<reference evidence="3 4" key="1">
    <citation type="submission" date="2024-04" db="EMBL/GenBank/DDBJ databases">
        <title>Symmetric and asymmetric DNA N6-adenine methylation regulates different biological responses in Mucorales.</title>
        <authorList>
            <consortium name="Lawrence Berkeley National Laboratory"/>
            <person name="Lax C."/>
            <person name="Mondo S.J."/>
            <person name="Osorio-Concepcion M."/>
            <person name="Muszewska A."/>
            <person name="Corrochano-Luque M."/>
            <person name="Gutierrez G."/>
            <person name="Riley R."/>
            <person name="Lipzen A."/>
            <person name="Guo J."/>
            <person name="Hundley H."/>
            <person name="Amirebrahimi M."/>
            <person name="Ng V."/>
            <person name="Lorenzo-Gutierrez D."/>
            <person name="Binder U."/>
            <person name="Yang J."/>
            <person name="Song Y."/>
            <person name="Canovas D."/>
            <person name="Navarro E."/>
            <person name="Freitag M."/>
            <person name="Gabaldon T."/>
            <person name="Grigoriev I.V."/>
            <person name="Corrochano L.M."/>
            <person name="Nicolas F.E."/>
            <person name="Garre V."/>
        </authorList>
    </citation>
    <scope>NUCLEOTIDE SEQUENCE [LARGE SCALE GENOMIC DNA]</scope>
    <source>
        <strain evidence="3 4">L51</strain>
    </source>
</reference>
<keyword evidence="4" id="KW-1185">Reference proteome</keyword>
<comment type="caution">
    <text evidence="3">The sequence shown here is derived from an EMBL/GenBank/DDBJ whole genome shotgun (WGS) entry which is preliminary data.</text>
</comment>
<name>A0ABR3AL21_PHYBL</name>
<dbReference type="InterPro" id="IPR013252">
    <property type="entry name" value="Ndc80_Spc24"/>
</dbReference>
<sequence>MSTHEKLEDLLDEIDRGMEKLNATTIEKKAADGRIYAHDATEQLDARKKIMDDCLRDDEYELESLIQQEEELKQEFDAVVKSCTVLEKKIEKDNWKNKFSDTEREYEEMENEKKLLEKELEELNKTVEATNELDIEALGLGIYRGLGVQTMMKKDGTITGVQLTSDDQSRVYTYPMKGYSAQYLTKYVWKSISPPE</sequence>
<accession>A0ABR3AL21</accession>
<keyword evidence="2" id="KW-0175">Coiled coil</keyword>
<evidence type="ECO:0000256" key="1">
    <source>
        <dbReference type="RuleBase" id="RU368011"/>
    </source>
</evidence>
<dbReference type="Proteomes" id="UP001448207">
    <property type="component" value="Unassembled WGS sequence"/>
</dbReference>
<comment type="subcellular location">
    <subcellularLocation>
        <location evidence="1">Nucleus</location>
    </subcellularLocation>
    <subcellularLocation>
        <location evidence="1">Chromosome</location>
        <location evidence="1">Centromere</location>
        <location evidence="1">Kinetochore</location>
    </subcellularLocation>
</comment>
<organism evidence="3 4">
    <name type="scientific">Phycomyces blakesleeanus</name>
    <dbReference type="NCBI Taxonomy" id="4837"/>
    <lineage>
        <taxon>Eukaryota</taxon>
        <taxon>Fungi</taxon>
        <taxon>Fungi incertae sedis</taxon>
        <taxon>Mucoromycota</taxon>
        <taxon>Mucoromycotina</taxon>
        <taxon>Mucoromycetes</taxon>
        <taxon>Mucorales</taxon>
        <taxon>Phycomycetaceae</taxon>
        <taxon>Phycomyces</taxon>
    </lineage>
</organism>
<comment type="function">
    <text evidence="1">Acts as a component of the essential kinetochore-associated NDC80 complex, which is required for chromosome segregation and spindle checkpoint activity.</text>
</comment>
<keyword evidence="1" id="KW-0995">Kinetochore</keyword>
<evidence type="ECO:0000256" key="2">
    <source>
        <dbReference type="SAM" id="Coils"/>
    </source>
</evidence>
<proteinExistence type="inferred from homology"/>
<keyword evidence="1" id="KW-0539">Nucleus</keyword>
<gene>
    <name evidence="3" type="ORF">J3Q64DRAFT_1773283</name>
</gene>
<keyword evidence="1" id="KW-0158">Chromosome</keyword>
<evidence type="ECO:0000313" key="4">
    <source>
        <dbReference type="Proteomes" id="UP001448207"/>
    </source>
</evidence>
<keyword evidence="1" id="KW-0498">Mitosis</keyword>
<evidence type="ECO:0000313" key="3">
    <source>
        <dbReference type="EMBL" id="KAL0075911.1"/>
    </source>
</evidence>
<dbReference type="EMBL" id="JBCLYO010000033">
    <property type="protein sequence ID" value="KAL0075911.1"/>
    <property type="molecule type" value="Genomic_DNA"/>
</dbReference>
<keyword evidence="1" id="KW-0132">Cell division</keyword>